<dbReference type="InterPro" id="IPR026983">
    <property type="entry name" value="DHC"/>
</dbReference>
<dbReference type="Proteomes" id="UP000335636">
    <property type="component" value="Unassembled WGS sequence"/>
</dbReference>
<dbReference type="EMBL" id="CABDUW010000113">
    <property type="protein sequence ID" value="VTJ58958.1"/>
    <property type="molecule type" value="Genomic_DNA"/>
</dbReference>
<dbReference type="Gene3D" id="1.20.920.60">
    <property type="match status" value="1"/>
</dbReference>
<name>A0A5E4ANP3_MARMO</name>
<feature type="non-terminal residue" evidence="1">
    <location>
        <position position="53"/>
    </location>
</feature>
<protein>
    <submittedName>
        <fullName evidence="1">Uncharacterized protein</fullName>
    </submittedName>
</protein>
<evidence type="ECO:0000313" key="2">
    <source>
        <dbReference type="Proteomes" id="UP000335636"/>
    </source>
</evidence>
<dbReference type="GO" id="GO:0045505">
    <property type="term" value="F:dynein intermediate chain binding"/>
    <property type="evidence" value="ECO:0007669"/>
    <property type="project" value="InterPro"/>
</dbReference>
<organism evidence="1 2">
    <name type="scientific">Marmota monax</name>
    <name type="common">Woodchuck</name>
    <dbReference type="NCBI Taxonomy" id="9995"/>
    <lineage>
        <taxon>Eukaryota</taxon>
        <taxon>Metazoa</taxon>
        <taxon>Chordata</taxon>
        <taxon>Craniata</taxon>
        <taxon>Vertebrata</taxon>
        <taxon>Euteleostomi</taxon>
        <taxon>Mammalia</taxon>
        <taxon>Eutheria</taxon>
        <taxon>Euarchontoglires</taxon>
        <taxon>Glires</taxon>
        <taxon>Rodentia</taxon>
        <taxon>Sciuromorpha</taxon>
        <taxon>Sciuridae</taxon>
        <taxon>Xerinae</taxon>
        <taxon>Marmotini</taxon>
        <taxon>Marmota</taxon>
    </lineage>
</organism>
<dbReference type="PANTHER" id="PTHR22878:SF64">
    <property type="entry name" value="DYNEIN AXONEMAL HEAVY CHAIN 14"/>
    <property type="match status" value="1"/>
</dbReference>
<comment type="caution">
    <text evidence="1">The sequence shown here is derived from an EMBL/GenBank/DDBJ whole genome shotgun (WGS) entry which is preliminary data.</text>
</comment>
<proteinExistence type="predicted"/>
<dbReference type="GO" id="GO:0030286">
    <property type="term" value="C:dynein complex"/>
    <property type="evidence" value="ECO:0007669"/>
    <property type="project" value="InterPro"/>
</dbReference>
<gene>
    <name evidence="1" type="ORF">MONAX_5E037908</name>
</gene>
<feature type="non-terminal residue" evidence="1">
    <location>
        <position position="1"/>
    </location>
</feature>
<keyword evidence="2" id="KW-1185">Reference proteome</keyword>
<evidence type="ECO:0000313" key="1">
    <source>
        <dbReference type="EMBL" id="VTJ58958.1"/>
    </source>
</evidence>
<dbReference type="GO" id="GO:0051959">
    <property type="term" value="F:dynein light intermediate chain binding"/>
    <property type="evidence" value="ECO:0007669"/>
    <property type="project" value="InterPro"/>
</dbReference>
<dbReference type="GO" id="GO:0007018">
    <property type="term" value="P:microtubule-based movement"/>
    <property type="evidence" value="ECO:0007669"/>
    <property type="project" value="InterPro"/>
</dbReference>
<reference evidence="1" key="1">
    <citation type="submission" date="2019-04" db="EMBL/GenBank/DDBJ databases">
        <authorList>
            <person name="Alioto T."/>
            <person name="Alioto T."/>
        </authorList>
    </citation>
    <scope>NUCLEOTIDE SEQUENCE [LARGE SCALE GENOMIC DNA]</scope>
</reference>
<dbReference type="AlphaFoldDB" id="A0A5E4ANP3"/>
<dbReference type="PANTHER" id="PTHR22878">
    <property type="entry name" value="DYNEIN HEAVY CHAIN 6, AXONEMAL-LIKE-RELATED"/>
    <property type="match status" value="1"/>
</dbReference>
<sequence>VYTKPPFLVLTVMNAVCILLQKKPNWATAKLLLSETGFLKKLINLDKDNIPDK</sequence>
<accession>A0A5E4ANP3</accession>